<dbReference type="SUPFAM" id="SSF81301">
    <property type="entry name" value="Nucleotidyltransferase"/>
    <property type="match status" value="1"/>
</dbReference>
<evidence type="ECO:0008006" key="3">
    <source>
        <dbReference type="Google" id="ProtNLM"/>
    </source>
</evidence>
<dbReference type="RefSeq" id="WP_139224266.1">
    <property type="nucleotide sequence ID" value="NZ_BONM01000003.1"/>
</dbReference>
<name>A0A1I0VCW9_9CELL</name>
<dbReference type="EMBL" id="FOKA01000001">
    <property type="protein sequence ID" value="SFA74204.1"/>
    <property type="molecule type" value="Genomic_DNA"/>
</dbReference>
<keyword evidence="2" id="KW-1185">Reference proteome</keyword>
<proteinExistence type="predicted"/>
<dbReference type="AlphaFoldDB" id="A0A1I0VCW9"/>
<dbReference type="OrthoDB" id="383876at2"/>
<dbReference type="STRING" id="988821.SAMN05421867_101323"/>
<dbReference type="Gene3D" id="3.30.460.10">
    <property type="entry name" value="Beta Polymerase, domain 2"/>
    <property type="match status" value="1"/>
</dbReference>
<dbReference type="InterPro" id="IPR043519">
    <property type="entry name" value="NT_sf"/>
</dbReference>
<organism evidence="1 2">
    <name type="scientific">Cellulomonas marina</name>
    <dbReference type="NCBI Taxonomy" id="988821"/>
    <lineage>
        <taxon>Bacteria</taxon>
        <taxon>Bacillati</taxon>
        <taxon>Actinomycetota</taxon>
        <taxon>Actinomycetes</taxon>
        <taxon>Micrococcales</taxon>
        <taxon>Cellulomonadaceae</taxon>
        <taxon>Cellulomonas</taxon>
    </lineage>
</organism>
<evidence type="ECO:0000313" key="2">
    <source>
        <dbReference type="Proteomes" id="UP000199012"/>
    </source>
</evidence>
<sequence length="280" mass="30523">MTSPQPHPPVTPQRLLDRLDDIGRRLARTPGALALLGLGSVGTDRHRLDEHSDLDFFVVVEDGAEPRFLEQLDWLEGAAPLAFSFANTADGRKALFEDGVYAEYAVFTVAALRSAAYPPARVVWRRPDAPEGLEVPARPLPRDGGDVAHQVSEALTNLLVGLHRDLRGERLAATRLVQVHAVDRVLRLAELAAEERGERGARQDAFAAERGVERAYPSLPLAAMVPGYDRNGPAARAVLDHVARHHREHVDPALRRAVEGLVAAVEEREAADAARATRSS</sequence>
<gene>
    <name evidence="1" type="ORF">SAMN05421867_101323</name>
</gene>
<reference evidence="1 2" key="1">
    <citation type="submission" date="2016-10" db="EMBL/GenBank/DDBJ databases">
        <authorList>
            <person name="de Groot N.N."/>
        </authorList>
    </citation>
    <scope>NUCLEOTIDE SEQUENCE [LARGE SCALE GENOMIC DNA]</scope>
    <source>
        <strain evidence="1 2">CGMCC 4.6945</strain>
    </source>
</reference>
<evidence type="ECO:0000313" key="1">
    <source>
        <dbReference type="EMBL" id="SFA74204.1"/>
    </source>
</evidence>
<accession>A0A1I0VCW9</accession>
<protein>
    <recommendedName>
        <fullName evidence="3">Nucleotidyltransferase domain-containing protein</fullName>
    </recommendedName>
</protein>
<dbReference type="Proteomes" id="UP000199012">
    <property type="component" value="Unassembled WGS sequence"/>
</dbReference>